<dbReference type="AlphaFoldDB" id="A0A1M4MKD2"/>
<sequence length="132" mass="14448">MRVSEQTREQIMAVLRRMTEAMGRKDVESLVALADPDFRAFGTGADEKAIGREAYRRHLERGFAQAETVALDLSDVLIGAEGTVAWVMAEMTYSSVAGGVPRTMNGRMTAVLRGTGHAWVFAQMHYSLPAEG</sequence>
<accession>A0A1M4MKD2</accession>
<dbReference type="OrthoDB" id="116758at2157"/>
<organism evidence="2 3">
    <name type="scientific">Methanoculleus chikugoensis</name>
    <dbReference type="NCBI Taxonomy" id="118126"/>
    <lineage>
        <taxon>Archaea</taxon>
        <taxon>Methanobacteriati</taxon>
        <taxon>Methanobacteriota</taxon>
        <taxon>Stenosarchaea group</taxon>
        <taxon>Methanomicrobia</taxon>
        <taxon>Methanomicrobiales</taxon>
        <taxon>Methanomicrobiaceae</taxon>
        <taxon>Methanoculleus</taxon>
    </lineage>
</organism>
<dbReference type="Proteomes" id="UP000184671">
    <property type="component" value="Unassembled WGS sequence"/>
</dbReference>
<evidence type="ECO:0000313" key="2">
    <source>
        <dbReference type="EMBL" id="SCL75326.1"/>
    </source>
</evidence>
<dbReference type="RefSeq" id="WP_074369597.1">
    <property type="nucleotide sequence ID" value="NZ_FMID01000028.1"/>
</dbReference>
<gene>
    <name evidence="2" type="ORF">L21_1222</name>
</gene>
<dbReference type="Pfam" id="PF13474">
    <property type="entry name" value="SnoaL_3"/>
    <property type="match status" value="1"/>
</dbReference>
<protein>
    <submittedName>
        <fullName evidence="2">SnoaL-like domain protein</fullName>
    </submittedName>
</protein>
<dbReference type="Gene3D" id="3.10.450.50">
    <property type="match status" value="1"/>
</dbReference>
<proteinExistence type="predicted"/>
<dbReference type="EMBL" id="FMID01000028">
    <property type="protein sequence ID" value="SCL75326.1"/>
    <property type="molecule type" value="Genomic_DNA"/>
</dbReference>
<dbReference type="STRING" id="118126.L21_1222"/>
<reference evidence="2 3" key="1">
    <citation type="submission" date="2016-08" db="EMBL/GenBank/DDBJ databases">
        <authorList>
            <person name="Seilhamer J.J."/>
        </authorList>
    </citation>
    <scope>NUCLEOTIDE SEQUENCE [LARGE SCALE GENOMIC DNA]</scope>
    <source>
        <strain evidence="2">L21-II-0</strain>
    </source>
</reference>
<evidence type="ECO:0000313" key="3">
    <source>
        <dbReference type="Proteomes" id="UP000184671"/>
    </source>
</evidence>
<name>A0A1M4MKD2_9EURY</name>
<dbReference type="InterPro" id="IPR032710">
    <property type="entry name" value="NTF2-like_dom_sf"/>
</dbReference>
<dbReference type="SUPFAM" id="SSF54427">
    <property type="entry name" value="NTF2-like"/>
    <property type="match status" value="1"/>
</dbReference>
<feature type="domain" description="SnoaL-like" evidence="1">
    <location>
        <begin position="11"/>
        <end position="130"/>
    </location>
</feature>
<evidence type="ECO:0000259" key="1">
    <source>
        <dbReference type="Pfam" id="PF13474"/>
    </source>
</evidence>
<dbReference type="InterPro" id="IPR037401">
    <property type="entry name" value="SnoaL-like"/>
</dbReference>